<dbReference type="Proteomes" id="UP001500466">
    <property type="component" value="Unassembled WGS sequence"/>
</dbReference>
<gene>
    <name evidence="10" type="ORF">GCM10023205_37130</name>
</gene>
<sequence length="486" mass="49097">MSAPATAESRAGSGGAVAGNDGRDRVAYAPSRAPGSPPGPGFALIAALLGFTVISVDVSAVNIALPSIRSSLHSGMTGLQWVVDAYTLMLAALMLSAGALADRAGARRAYGWGVALFTAASLACAAAPGIGTLIGARVAQGAAAAIVVPASLALIRQTYEEPRRRARAIALWTVGGSLAMGAGPVLGGLLSEGPGWRAVFLINLPIGAVILALLTRVPRSPRRPAPLDMWGQATAVVALAGLAFAVIEGGHAGWTTLPVLGSALVAVAGAVGFAVAERRQRAPMVPLGMLRDRFVAVPLMLGFAINAAFYGGIFLLGLYYQELRGMSGVQAGLMFAPMAAVISGTNLMSPRLAERFGRRPVIVVGQLIMAGAMLAMLPLAADTPVWLVLVLLIPLGIGGALSVPAFTAQLMDAVPGERVGTASGLLNALRQTGGALAVAAFGALATGDGETGFSLSGMHVSVAAEAVVLVVTAAAAWVLLPSGRRD</sequence>
<dbReference type="PANTHER" id="PTHR42718">
    <property type="entry name" value="MAJOR FACILITATOR SUPERFAMILY MULTIDRUG TRANSPORTER MFSC"/>
    <property type="match status" value="1"/>
</dbReference>
<evidence type="ECO:0000256" key="7">
    <source>
        <dbReference type="SAM" id="MobiDB-lite"/>
    </source>
</evidence>
<feature type="transmembrane region" description="Helical" evidence="8">
    <location>
        <begin position="458"/>
        <end position="480"/>
    </location>
</feature>
<dbReference type="Pfam" id="PF07690">
    <property type="entry name" value="MFS_1"/>
    <property type="match status" value="1"/>
</dbReference>
<keyword evidence="4 8" id="KW-1133">Transmembrane helix</keyword>
<dbReference type="CDD" id="cd17321">
    <property type="entry name" value="MFS_MMR_MDR_like"/>
    <property type="match status" value="1"/>
</dbReference>
<dbReference type="PROSITE" id="PS50850">
    <property type="entry name" value="MFS"/>
    <property type="match status" value="1"/>
</dbReference>
<feature type="domain" description="Major facilitator superfamily (MFS) profile" evidence="9">
    <location>
        <begin position="43"/>
        <end position="484"/>
    </location>
</feature>
<evidence type="ECO:0000256" key="5">
    <source>
        <dbReference type="ARBA" id="ARBA00023136"/>
    </source>
</evidence>
<proteinExistence type="predicted"/>
<evidence type="ECO:0000256" key="4">
    <source>
        <dbReference type="ARBA" id="ARBA00022989"/>
    </source>
</evidence>
<keyword evidence="3 8" id="KW-0812">Transmembrane</keyword>
<organism evidence="10 11">
    <name type="scientific">Yinghuangia aomiensis</name>
    <dbReference type="NCBI Taxonomy" id="676205"/>
    <lineage>
        <taxon>Bacteria</taxon>
        <taxon>Bacillati</taxon>
        <taxon>Actinomycetota</taxon>
        <taxon>Actinomycetes</taxon>
        <taxon>Kitasatosporales</taxon>
        <taxon>Streptomycetaceae</taxon>
        <taxon>Yinghuangia</taxon>
    </lineage>
</organism>
<dbReference type="PANTHER" id="PTHR42718:SF9">
    <property type="entry name" value="MAJOR FACILITATOR SUPERFAMILY MULTIDRUG TRANSPORTER MFSC"/>
    <property type="match status" value="1"/>
</dbReference>
<feature type="transmembrane region" description="Helical" evidence="8">
    <location>
        <begin position="42"/>
        <end position="65"/>
    </location>
</feature>
<feature type="transmembrane region" description="Helical" evidence="8">
    <location>
        <begin position="297"/>
        <end position="319"/>
    </location>
</feature>
<keyword evidence="2" id="KW-0813">Transport</keyword>
<comment type="caution">
    <text evidence="10">The sequence shown here is derived from an EMBL/GenBank/DDBJ whole genome shotgun (WGS) entry which is preliminary data.</text>
</comment>
<feature type="transmembrane region" description="Helical" evidence="8">
    <location>
        <begin position="85"/>
        <end position="102"/>
    </location>
</feature>
<feature type="transmembrane region" description="Helical" evidence="8">
    <location>
        <begin position="386"/>
        <end position="407"/>
    </location>
</feature>
<keyword evidence="11" id="KW-1185">Reference proteome</keyword>
<feature type="transmembrane region" description="Helical" evidence="8">
    <location>
        <begin position="137"/>
        <end position="156"/>
    </location>
</feature>
<dbReference type="InterPro" id="IPR020846">
    <property type="entry name" value="MFS_dom"/>
</dbReference>
<feature type="transmembrane region" description="Helical" evidence="8">
    <location>
        <begin position="361"/>
        <end position="380"/>
    </location>
</feature>
<dbReference type="SUPFAM" id="SSF103473">
    <property type="entry name" value="MFS general substrate transporter"/>
    <property type="match status" value="1"/>
</dbReference>
<dbReference type="Gene3D" id="1.20.1250.20">
    <property type="entry name" value="MFS general substrate transporter like domains"/>
    <property type="match status" value="1"/>
</dbReference>
<feature type="transmembrane region" description="Helical" evidence="8">
    <location>
        <begin position="196"/>
        <end position="215"/>
    </location>
</feature>
<dbReference type="EMBL" id="BAABHS010000012">
    <property type="protein sequence ID" value="GAA4968534.1"/>
    <property type="molecule type" value="Genomic_DNA"/>
</dbReference>
<feature type="transmembrane region" description="Helical" evidence="8">
    <location>
        <begin position="428"/>
        <end position="446"/>
    </location>
</feature>
<evidence type="ECO:0000256" key="6">
    <source>
        <dbReference type="ARBA" id="ARBA00023251"/>
    </source>
</evidence>
<dbReference type="InterPro" id="IPR036259">
    <property type="entry name" value="MFS_trans_sf"/>
</dbReference>
<feature type="region of interest" description="Disordered" evidence="7">
    <location>
        <begin position="1"/>
        <end position="22"/>
    </location>
</feature>
<feature type="transmembrane region" description="Helical" evidence="8">
    <location>
        <begin position="168"/>
        <end position="190"/>
    </location>
</feature>
<reference evidence="11" key="1">
    <citation type="journal article" date="2019" name="Int. J. Syst. Evol. Microbiol.">
        <title>The Global Catalogue of Microorganisms (GCM) 10K type strain sequencing project: providing services to taxonomists for standard genome sequencing and annotation.</title>
        <authorList>
            <consortium name="The Broad Institute Genomics Platform"/>
            <consortium name="The Broad Institute Genome Sequencing Center for Infectious Disease"/>
            <person name="Wu L."/>
            <person name="Ma J."/>
        </authorList>
    </citation>
    <scope>NUCLEOTIDE SEQUENCE [LARGE SCALE GENOMIC DNA]</scope>
    <source>
        <strain evidence="11">JCM 17986</strain>
    </source>
</reference>
<protein>
    <submittedName>
        <fullName evidence="10">MFS transporter</fullName>
    </submittedName>
</protein>
<feature type="transmembrane region" description="Helical" evidence="8">
    <location>
        <begin position="331"/>
        <end position="349"/>
    </location>
</feature>
<evidence type="ECO:0000256" key="2">
    <source>
        <dbReference type="ARBA" id="ARBA00022448"/>
    </source>
</evidence>
<keyword evidence="5 8" id="KW-0472">Membrane</keyword>
<comment type="subcellular location">
    <subcellularLocation>
        <location evidence="1">Cell membrane</location>
        <topology evidence="1">Multi-pass membrane protein</topology>
    </subcellularLocation>
</comment>
<name>A0ABP9HDT5_9ACTN</name>
<feature type="transmembrane region" description="Helical" evidence="8">
    <location>
        <begin position="109"/>
        <end position="131"/>
    </location>
</feature>
<keyword evidence="6" id="KW-0046">Antibiotic resistance</keyword>
<evidence type="ECO:0000313" key="10">
    <source>
        <dbReference type="EMBL" id="GAA4968534.1"/>
    </source>
</evidence>
<feature type="transmembrane region" description="Helical" evidence="8">
    <location>
        <begin position="253"/>
        <end position="276"/>
    </location>
</feature>
<evidence type="ECO:0000256" key="1">
    <source>
        <dbReference type="ARBA" id="ARBA00004651"/>
    </source>
</evidence>
<evidence type="ECO:0000256" key="8">
    <source>
        <dbReference type="SAM" id="Phobius"/>
    </source>
</evidence>
<feature type="transmembrane region" description="Helical" evidence="8">
    <location>
        <begin position="227"/>
        <end position="247"/>
    </location>
</feature>
<dbReference type="Gene3D" id="1.20.1720.10">
    <property type="entry name" value="Multidrug resistance protein D"/>
    <property type="match status" value="1"/>
</dbReference>
<evidence type="ECO:0000256" key="3">
    <source>
        <dbReference type="ARBA" id="ARBA00022692"/>
    </source>
</evidence>
<evidence type="ECO:0000259" key="9">
    <source>
        <dbReference type="PROSITE" id="PS50850"/>
    </source>
</evidence>
<dbReference type="InterPro" id="IPR011701">
    <property type="entry name" value="MFS"/>
</dbReference>
<evidence type="ECO:0000313" key="11">
    <source>
        <dbReference type="Proteomes" id="UP001500466"/>
    </source>
</evidence>
<accession>A0ABP9HDT5</accession>